<keyword evidence="11" id="KW-1185">Reference proteome</keyword>
<dbReference type="InterPro" id="IPR035906">
    <property type="entry name" value="MetI-like_sf"/>
</dbReference>
<proteinExistence type="inferred from homology"/>
<protein>
    <submittedName>
        <fullName evidence="10">ABC transporter permease</fullName>
    </submittedName>
</protein>
<keyword evidence="4" id="KW-1003">Cell membrane</keyword>
<dbReference type="PROSITE" id="PS50928">
    <property type="entry name" value="ABC_TM1"/>
    <property type="match status" value="1"/>
</dbReference>
<comment type="similarity">
    <text evidence="2">Belongs to the binding-protein-dependent transport system permease family. CysTW subfamily.</text>
</comment>
<gene>
    <name evidence="10" type="ORF">N5I32_01885</name>
</gene>
<evidence type="ECO:0000256" key="1">
    <source>
        <dbReference type="ARBA" id="ARBA00004651"/>
    </source>
</evidence>
<feature type="transmembrane region" description="Helical" evidence="8">
    <location>
        <begin position="69"/>
        <end position="90"/>
    </location>
</feature>
<dbReference type="EMBL" id="JAOCQF010000001">
    <property type="protein sequence ID" value="MCT8328256.1"/>
    <property type="molecule type" value="Genomic_DNA"/>
</dbReference>
<dbReference type="PANTHER" id="PTHR43848:SF2">
    <property type="entry name" value="PUTRESCINE TRANSPORT SYSTEM PERMEASE PROTEIN POTI"/>
    <property type="match status" value="1"/>
</dbReference>
<dbReference type="Gene3D" id="1.10.3720.10">
    <property type="entry name" value="MetI-like"/>
    <property type="match status" value="1"/>
</dbReference>
<dbReference type="RefSeq" id="WP_261493694.1">
    <property type="nucleotide sequence ID" value="NZ_JAOCQF010000001.1"/>
</dbReference>
<evidence type="ECO:0000256" key="4">
    <source>
        <dbReference type="ARBA" id="ARBA00022475"/>
    </source>
</evidence>
<feature type="domain" description="ABC transmembrane type-1" evidence="9">
    <location>
        <begin position="65"/>
        <end position="254"/>
    </location>
</feature>
<comment type="subcellular location">
    <subcellularLocation>
        <location evidence="1 8">Cell membrane</location>
        <topology evidence="1 8">Multi-pass membrane protein</topology>
    </subcellularLocation>
</comment>
<feature type="transmembrane region" description="Helical" evidence="8">
    <location>
        <begin position="12"/>
        <end position="35"/>
    </location>
</feature>
<evidence type="ECO:0000256" key="8">
    <source>
        <dbReference type="RuleBase" id="RU363032"/>
    </source>
</evidence>
<evidence type="ECO:0000256" key="7">
    <source>
        <dbReference type="ARBA" id="ARBA00023136"/>
    </source>
</evidence>
<dbReference type="Pfam" id="PF00528">
    <property type="entry name" value="BPD_transp_1"/>
    <property type="match status" value="1"/>
</dbReference>
<comment type="caution">
    <text evidence="10">The sequence shown here is derived from an EMBL/GenBank/DDBJ whole genome shotgun (WGS) entry which is preliminary data.</text>
</comment>
<feature type="transmembrane region" description="Helical" evidence="8">
    <location>
        <begin position="102"/>
        <end position="126"/>
    </location>
</feature>
<dbReference type="InterPro" id="IPR051789">
    <property type="entry name" value="Bact_Polyamine_Transport"/>
</dbReference>
<dbReference type="CDD" id="cd06261">
    <property type="entry name" value="TM_PBP2"/>
    <property type="match status" value="1"/>
</dbReference>
<feature type="transmembrane region" description="Helical" evidence="8">
    <location>
        <begin position="180"/>
        <end position="199"/>
    </location>
</feature>
<dbReference type="Proteomes" id="UP001205601">
    <property type="component" value="Unassembled WGS sequence"/>
</dbReference>
<evidence type="ECO:0000256" key="2">
    <source>
        <dbReference type="ARBA" id="ARBA00007069"/>
    </source>
</evidence>
<dbReference type="SUPFAM" id="SSF161098">
    <property type="entry name" value="MetI-like"/>
    <property type="match status" value="1"/>
</dbReference>
<feature type="transmembrane region" description="Helical" evidence="8">
    <location>
        <begin position="132"/>
        <end position="151"/>
    </location>
</feature>
<keyword evidence="3 8" id="KW-0813">Transport</keyword>
<evidence type="ECO:0000256" key="3">
    <source>
        <dbReference type="ARBA" id="ARBA00022448"/>
    </source>
</evidence>
<dbReference type="PANTHER" id="PTHR43848">
    <property type="entry name" value="PUTRESCINE TRANSPORT SYSTEM PERMEASE PROTEIN POTI"/>
    <property type="match status" value="1"/>
</dbReference>
<sequence length="264" mass="27924">MAERSPATRRGLATLLAFVLAFLYLPIGILVALSFNAGGMPTAWTGFSAKWYGALLSNRDILSAAGNTLVVGVISTLIATILGTLLALGIETRRRKGRAIEALVFAPMIIPDIVLAIALLSFFSLLNVPMGLHTIIASHVVFNLAFVSAVVRARLKTFDWSVTEASADLGASALTTFRRVTLPLILPAVIAGALLAFTLSVDEFIIAFFTAGAGRASTTLPMQIFAMIRFGVTPEINALATLVMLVSVTALTLAQRLNRGVIAP</sequence>
<evidence type="ECO:0000313" key="11">
    <source>
        <dbReference type="Proteomes" id="UP001205601"/>
    </source>
</evidence>
<evidence type="ECO:0000256" key="6">
    <source>
        <dbReference type="ARBA" id="ARBA00022989"/>
    </source>
</evidence>
<keyword evidence="7 8" id="KW-0472">Membrane</keyword>
<accession>A0ABT2NH67</accession>
<dbReference type="InterPro" id="IPR000515">
    <property type="entry name" value="MetI-like"/>
</dbReference>
<reference evidence="11" key="1">
    <citation type="submission" date="2023-07" db="EMBL/GenBank/DDBJ databases">
        <title>Defluviimonas sediminis sp. nov., isolated from mangrove sediment.</title>
        <authorList>
            <person name="Liu L."/>
            <person name="Li J."/>
            <person name="Huang Y."/>
            <person name="Pan J."/>
            <person name="Li M."/>
        </authorList>
    </citation>
    <scope>NUCLEOTIDE SEQUENCE [LARGE SCALE GENOMIC DNA]</scope>
    <source>
        <strain evidence="11">FT324</strain>
    </source>
</reference>
<evidence type="ECO:0000313" key="10">
    <source>
        <dbReference type="EMBL" id="MCT8328256.1"/>
    </source>
</evidence>
<evidence type="ECO:0000259" key="9">
    <source>
        <dbReference type="PROSITE" id="PS50928"/>
    </source>
</evidence>
<name>A0ABT2NH67_9RHOB</name>
<keyword evidence="6 8" id="KW-1133">Transmembrane helix</keyword>
<organism evidence="10 11">
    <name type="scientific">Albidovulum sediminis</name>
    <dbReference type="NCBI Taxonomy" id="3066345"/>
    <lineage>
        <taxon>Bacteria</taxon>
        <taxon>Pseudomonadati</taxon>
        <taxon>Pseudomonadota</taxon>
        <taxon>Alphaproteobacteria</taxon>
        <taxon>Rhodobacterales</taxon>
        <taxon>Paracoccaceae</taxon>
        <taxon>Albidovulum</taxon>
    </lineage>
</organism>
<evidence type="ECO:0000256" key="5">
    <source>
        <dbReference type="ARBA" id="ARBA00022692"/>
    </source>
</evidence>
<keyword evidence="5 8" id="KW-0812">Transmembrane</keyword>